<dbReference type="GO" id="GO:0000049">
    <property type="term" value="F:tRNA binding"/>
    <property type="evidence" value="ECO:0007669"/>
    <property type="project" value="TreeGrafter"/>
</dbReference>
<keyword evidence="8 13" id="KW-0067">ATP-binding</keyword>
<keyword evidence="10 13" id="KW-0648">Protein biosynthesis</keyword>
<comment type="cofactor">
    <cofactor evidence="13 14">
        <name>Mg(2+)</name>
        <dbReference type="ChEBI" id="CHEBI:18420"/>
    </cofactor>
    <text evidence="13 14">Binds 3 Mg(2+) ions per subunit.</text>
</comment>
<dbReference type="AlphaFoldDB" id="W8U880"/>
<evidence type="ECO:0000256" key="7">
    <source>
        <dbReference type="ARBA" id="ARBA00022741"/>
    </source>
</evidence>
<dbReference type="EC" id="6.1.1.6" evidence="13"/>
<evidence type="ECO:0000256" key="9">
    <source>
        <dbReference type="ARBA" id="ARBA00022842"/>
    </source>
</evidence>
<dbReference type="HAMAP" id="MF_00252">
    <property type="entry name" value="Lys_tRNA_synth_class2"/>
    <property type="match status" value="1"/>
</dbReference>
<dbReference type="SUPFAM" id="SSF55681">
    <property type="entry name" value="Class II aaRS and biotin synthetases"/>
    <property type="match status" value="1"/>
</dbReference>
<dbReference type="Proteomes" id="UP000019591">
    <property type="component" value="Chromosome"/>
</dbReference>
<evidence type="ECO:0000256" key="14">
    <source>
        <dbReference type="RuleBase" id="RU000336"/>
    </source>
</evidence>
<dbReference type="PRINTS" id="PR00982">
    <property type="entry name" value="TRNASYNTHLYS"/>
</dbReference>
<evidence type="ECO:0000256" key="3">
    <source>
        <dbReference type="ARBA" id="ARBA00011738"/>
    </source>
</evidence>
<feature type="domain" description="Aminoacyl-transfer RNA synthetases class-II family profile" evidence="15">
    <location>
        <begin position="170"/>
        <end position="488"/>
    </location>
</feature>
<dbReference type="GO" id="GO:0006430">
    <property type="term" value="P:lysyl-tRNA aminoacylation"/>
    <property type="evidence" value="ECO:0007669"/>
    <property type="project" value="UniProtKB-UniRule"/>
</dbReference>
<evidence type="ECO:0000256" key="10">
    <source>
        <dbReference type="ARBA" id="ARBA00022917"/>
    </source>
</evidence>
<evidence type="ECO:0000256" key="5">
    <source>
        <dbReference type="ARBA" id="ARBA00022598"/>
    </source>
</evidence>
<dbReference type="EMBL" id="CP007452">
    <property type="protein sequence ID" value="AHM57081.1"/>
    <property type="molecule type" value="Genomic_DNA"/>
</dbReference>
<sequence length="494" mass="56259">MSEELNLNEMLQIRRDKLKKLQEAGNDPFKIEKYDVSAYSADIKENINSMQGQQVSIAGRIMSKRGHGKTTFMDVQDGKGRIQSYVKVDGLGEAEYDVFKTYDIGDIVGVEGEVFITQKGEISVKASKVTLLSKSLQILPEKFHGLKDPDLRYRQRYVDLIVNPEVKEKFLTRSKAVKAVREFLDERGFLEVDTPILNTIAGGASARPFITHHNTLDIDMYLRIANELYLKRLIVGGFDKVYEMGRMFRNEGMSIKHNPEYTAIELYQAYADYEEMMNITENIVAYMAQKSVGSTKITYQGKEIDLTPPWNRMSMKEAVKKYTGIDFDDIKTDEEAYEIADKKGLDLRAGLTKGHILSEIFEEFCEEHLVQPTFITHHPVEISPLAKRNPDDPTITNRFEAFVNTWEIANAFSELNDPIDQRGRFMDQLKQRELGDDEAQMLDEDFINAIEVGLPPTGGLGIGIDRVMMLLTDSSSIRDVILFPTMKPIISEDK</sequence>
<proteinExistence type="inferred from homology"/>
<dbReference type="GO" id="GO:0016740">
    <property type="term" value="F:transferase activity"/>
    <property type="evidence" value="ECO:0007669"/>
    <property type="project" value="UniProtKB-ARBA"/>
</dbReference>
<accession>W8U880</accession>
<keyword evidence="5 13" id="KW-0436">Ligase</keyword>
<dbReference type="KEGG" id="eac:EAL2_c17890"/>
<dbReference type="SUPFAM" id="SSF50249">
    <property type="entry name" value="Nucleic acid-binding proteins"/>
    <property type="match status" value="1"/>
</dbReference>
<dbReference type="Gene3D" id="3.30.930.10">
    <property type="entry name" value="Bira Bifunctional Protein, Domain 2"/>
    <property type="match status" value="1"/>
</dbReference>
<dbReference type="FunFam" id="3.30.930.10:FF:000001">
    <property type="entry name" value="Lysine--tRNA ligase"/>
    <property type="match status" value="1"/>
</dbReference>
<feature type="binding site" evidence="13">
    <location>
        <position position="407"/>
    </location>
    <ligand>
        <name>Mg(2+)</name>
        <dbReference type="ChEBI" id="CHEBI:18420"/>
        <label>1</label>
    </ligand>
</feature>
<keyword evidence="4 13" id="KW-0963">Cytoplasm</keyword>
<evidence type="ECO:0000256" key="13">
    <source>
        <dbReference type="HAMAP-Rule" id="MF_00252"/>
    </source>
</evidence>
<keyword evidence="6 13" id="KW-0479">Metal-binding</keyword>
<reference evidence="16 17" key="1">
    <citation type="journal article" date="2014" name="Genome Announc.">
        <title>Complete Genome Sequence of Amino Acid-Utilizing Eubacterium acidaminophilum al-2 (DSM 3953).</title>
        <authorList>
            <person name="Poehlein A."/>
            <person name="Andreesen J.R."/>
            <person name="Daniel R."/>
        </authorList>
    </citation>
    <scope>NUCLEOTIDE SEQUENCE [LARGE SCALE GENOMIC DNA]</scope>
    <source>
        <strain evidence="16 17">DSM 3953</strain>
    </source>
</reference>
<dbReference type="InterPro" id="IPR006195">
    <property type="entry name" value="aa-tRNA-synth_II"/>
</dbReference>
<evidence type="ECO:0000313" key="16">
    <source>
        <dbReference type="EMBL" id="AHM57081.1"/>
    </source>
</evidence>
<dbReference type="InterPro" id="IPR044136">
    <property type="entry name" value="Lys-tRNA-ligase_II_N"/>
</dbReference>
<evidence type="ECO:0000256" key="4">
    <source>
        <dbReference type="ARBA" id="ARBA00022490"/>
    </source>
</evidence>
<dbReference type="InterPro" id="IPR012340">
    <property type="entry name" value="NA-bd_OB-fold"/>
</dbReference>
<evidence type="ECO:0000313" key="17">
    <source>
        <dbReference type="Proteomes" id="UP000019591"/>
    </source>
</evidence>
<evidence type="ECO:0000256" key="2">
    <source>
        <dbReference type="ARBA" id="ARBA00008226"/>
    </source>
</evidence>
<dbReference type="Pfam" id="PF00152">
    <property type="entry name" value="tRNA-synt_2"/>
    <property type="match status" value="1"/>
</dbReference>
<evidence type="ECO:0000256" key="6">
    <source>
        <dbReference type="ARBA" id="ARBA00022723"/>
    </source>
</evidence>
<comment type="subcellular location">
    <subcellularLocation>
        <location evidence="1 13">Cytoplasm</location>
    </subcellularLocation>
</comment>
<dbReference type="InterPro" id="IPR004364">
    <property type="entry name" value="Aa-tRNA-synt_II"/>
</dbReference>
<evidence type="ECO:0000256" key="8">
    <source>
        <dbReference type="ARBA" id="ARBA00022840"/>
    </source>
</evidence>
<dbReference type="Gene3D" id="2.40.50.140">
    <property type="entry name" value="Nucleic acid-binding proteins"/>
    <property type="match status" value="1"/>
</dbReference>
<name>W8U880_PEPAC</name>
<dbReference type="STRING" id="1286171.EAL2_c17890"/>
<feature type="binding site" evidence="13">
    <location>
        <position position="407"/>
    </location>
    <ligand>
        <name>Mg(2+)</name>
        <dbReference type="ChEBI" id="CHEBI:18420"/>
        <label>2</label>
    </ligand>
</feature>
<dbReference type="InterPro" id="IPR018149">
    <property type="entry name" value="Lys-tRNA-synth_II_C"/>
</dbReference>
<gene>
    <name evidence="13 16" type="primary">lysS</name>
    <name evidence="16" type="ORF">EAL2_c17890</name>
</gene>
<keyword evidence="7 13" id="KW-0547">Nucleotide-binding</keyword>
<dbReference type="InterPro" id="IPR045864">
    <property type="entry name" value="aa-tRNA-synth_II/BPL/LPL"/>
</dbReference>
<dbReference type="NCBIfam" id="TIGR00499">
    <property type="entry name" value="lysS_bact"/>
    <property type="match status" value="1"/>
</dbReference>
<keyword evidence="11 13" id="KW-0030">Aminoacyl-tRNA synthetase</keyword>
<dbReference type="PIRSF" id="PIRSF039101">
    <property type="entry name" value="LysRS2"/>
    <property type="match status" value="1"/>
</dbReference>
<comment type="similarity">
    <text evidence="2 13">Belongs to the class-II aminoacyl-tRNA synthetase family.</text>
</comment>
<evidence type="ECO:0000256" key="11">
    <source>
        <dbReference type="ARBA" id="ARBA00023146"/>
    </source>
</evidence>
<keyword evidence="17" id="KW-1185">Reference proteome</keyword>
<dbReference type="InterPro" id="IPR002313">
    <property type="entry name" value="Lys-tRNA-ligase_II"/>
</dbReference>
<comment type="catalytic activity">
    <reaction evidence="12 13 14">
        <text>tRNA(Lys) + L-lysine + ATP = L-lysyl-tRNA(Lys) + AMP + diphosphate</text>
        <dbReference type="Rhea" id="RHEA:20792"/>
        <dbReference type="Rhea" id="RHEA-COMP:9696"/>
        <dbReference type="Rhea" id="RHEA-COMP:9697"/>
        <dbReference type="ChEBI" id="CHEBI:30616"/>
        <dbReference type="ChEBI" id="CHEBI:32551"/>
        <dbReference type="ChEBI" id="CHEBI:33019"/>
        <dbReference type="ChEBI" id="CHEBI:78442"/>
        <dbReference type="ChEBI" id="CHEBI:78529"/>
        <dbReference type="ChEBI" id="CHEBI:456215"/>
        <dbReference type="EC" id="6.1.1.6"/>
    </reaction>
</comment>
<dbReference type="PROSITE" id="PS50862">
    <property type="entry name" value="AA_TRNA_LIGASE_II"/>
    <property type="match status" value="1"/>
</dbReference>
<dbReference type="CDD" id="cd00775">
    <property type="entry name" value="LysRS_core"/>
    <property type="match status" value="1"/>
</dbReference>
<dbReference type="PANTHER" id="PTHR42918:SF15">
    <property type="entry name" value="LYSINE--TRNA LIGASE, CHLOROPLASTIC_MITOCHONDRIAL"/>
    <property type="match status" value="1"/>
</dbReference>
<dbReference type="GO" id="GO:0140096">
    <property type="term" value="F:catalytic activity, acting on a protein"/>
    <property type="evidence" value="ECO:0007669"/>
    <property type="project" value="UniProtKB-ARBA"/>
</dbReference>
<dbReference type="InterPro" id="IPR004365">
    <property type="entry name" value="NA-bd_OB_tRNA"/>
</dbReference>
<dbReference type="FunFam" id="2.40.50.140:FF:000024">
    <property type="entry name" value="Lysine--tRNA ligase"/>
    <property type="match status" value="1"/>
</dbReference>
<evidence type="ECO:0000256" key="1">
    <source>
        <dbReference type="ARBA" id="ARBA00004496"/>
    </source>
</evidence>
<protein>
    <recommendedName>
        <fullName evidence="13">Lysine--tRNA ligase</fullName>
        <ecNumber evidence="13">6.1.1.6</ecNumber>
    </recommendedName>
    <alternativeName>
        <fullName evidence="13">Lysyl-tRNA synthetase</fullName>
        <shortName evidence="13">LysRS</shortName>
    </alternativeName>
</protein>
<dbReference type="GO" id="GO:0005524">
    <property type="term" value="F:ATP binding"/>
    <property type="evidence" value="ECO:0007669"/>
    <property type="project" value="UniProtKB-UniRule"/>
</dbReference>
<evidence type="ECO:0000259" key="15">
    <source>
        <dbReference type="PROSITE" id="PS50862"/>
    </source>
</evidence>
<dbReference type="PANTHER" id="PTHR42918">
    <property type="entry name" value="LYSYL-TRNA SYNTHETASE"/>
    <property type="match status" value="1"/>
</dbReference>
<dbReference type="GO" id="GO:0005829">
    <property type="term" value="C:cytosol"/>
    <property type="evidence" value="ECO:0007669"/>
    <property type="project" value="TreeGrafter"/>
</dbReference>
<dbReference type="NCBIfam" id="NF001756">
    <property type="entry name" value="PRK00484.1"/>
    <property type="match status" value="1"/>
</dbReference>
<dbReference type="InterPro" id="IPR034762">
    <property type="entry name" value="Lys-tRNA-ligase_II_bac/euk"/>
</dbReference>
<dbReference type="CDD" id="cd04322">
    <property type="entry name" value="LysRS_N"/>
    <property type="match status" value="1"/>
</dbReference>
<evidence type="ECO:0000256" key="12">
    <source>
        <dbReference type="ARBA" id="ARBA00048573"/>
    </source>
</evidence>
<dbReference type="HOGENOM" id="CLU_008255_6_0_9"/>
<dbReference type="Pfam" id="PF01336">
    <property type="entry name" value="tRNA_anti-codon"/>
    <property type="match status" value="1"/>
</dbReference>
<feature type="binding site" evidence="13">
    <location>
        <position position="400"/>
    </location>
    <ligand>
        <name>Mg(2+)</name>
        <dbReference type="ChEBI" id="CHEBI:18420"/>
        <label>1</label>
    </ligand>
</feature>
<comment type="subunit">
    <text evidence="3 13">Homodimer.</text>
</comment>
<organism evidence="16 17">
    <name type="scientific">Peptoclostridium acidaminophilum DSM 3953</name>
    <dbReference type="NCBI Taxonomy" id="1286171"/>
    <lineage>
        <taxon>Bacteria</taxon>
        <taxon>Bacillati</taxon>
        <taxon>Bacillota</taxon>
        <taxon>Clostridia</taxon>
        <taxon>Peptostreptococcales</taxon>
        <taxon>Peptoclostridiaceae</taxon>
        <taxon>Peptoclostridium</taxon>
    </lineage>
</organism>
<dbReference type="GO" id="GO:0000287">
    <property type="term" value="F:magnesium ion binding"/>
    <property type="evidence" value="ECO:0007669"/>
    <property type="project" value="UniProtKB-UniRule"/>
</dbReference>
<dbReference type="eggNOG" id="COG1190">
    <property type="taxonomic scope" value="Bacteria"/>
</dbReference>
<keyword evidence="9 13" id="KW-0460">Magnesium</keyword>
<dbReference type="PATRIC" id="fig|1286171.3.peg.1748"/>
<dbReference type="GO" id="GO:0004824">
    <property type="term" value="F:lysine-tRNA ligase activity"/>
    <property type="evidence" value="ECO:0007669"/>
    <property type="project" value="UniProtKB-UniRule"/>
</dbReference>